<dbReference type="NCBIfam" id="TIGR01634">
    <property type="entry name" value="tail_P2_I"/>
    <property type="match status" value="1"/>
</dbReference>
<accession>A0ABT6QZQ3</accession>
<dbReference type="EMBL" id="JASBQV010000004">
    <property type="protein sequence ID" value="MDI3234166.1"/>
    <property type="molecule type" value="Genomic_DNA"/>
</dbReference>
<name>A0ABT6QZQ3_9BACL</name>
<evidence type="ECO:0000313" key="3">
    <source>
        <dbReference type="Proteomes" id="UP001243286"/>
    </source>
</evidence>
<protein>
    <submittedName>
        <fullName evidence="2">Phage tail protein I</fullName>
    </submittedName>
</protein>
<keyword evidence="3" id="KW-1185">Reference proteome</keyword>
<evidence type="ECO:0000313" key="2">
    <source>
        <dbReference type="EMBL" id="MDI3234166.1"/>
    </source>
</evidence>
<dbReference type="InterPro" id="IPR006521">
    <property type="entry name" value="Tail_protein_I"/>
</dbReference>
<evidence type="ECO:0000256" key="1">
    <source>
        <dbReference type="SAM" id="MobiDB-lite"/>
    </source>
</evidence>
<proteinExistence type="predicted"/>
<feature type="compositionally biased region" description="Polar residues" evidence="1">
    <location>
        <begin position="275"/>
        <end position="310"/>
    </location>
</feature>
<dbReference type="Proteomes" id="UP001243286">
    <property type="component" value="Unassembled WGS sequence"/>
</dbReference>
<feature type="region of interest" description="Disordered" evidence="1">
    <location>
        <begin position="275"/>
        <end position="311"/>
    </location>
</feature>
<organism evidence="2 3">
    <name type="scientific">Exiguobacterium antarcticum</name>
    <dbReference type="NCBI Taxonomy" id="132920"/>
    <lineage>
        <taxon>Bacteria</taxon>
        <taxon>Bacillati</taxon>
        <taxon>Bacillota</taxon>
        <taxon>Bacilli</taxon>
        <taxon>Bacillales</taxon>
        <taxon>Bacillales Family XII. Incertae Sedis</taxon>
        <taxon>Exiguobacterium</taxon>
    </lineage>
</organism>
<gene>
    <name evidence="2" type="ORF">QK289_04030</name>
</gene>
<reference evidence="2 3" key="1">
    <citation type="submission" date="2023-04" db="EMBL/GenBank/DDBJ databases">
        <title>Antarctic isolates genomes.</title>
        <authorList>
            <person name="Dimov S.G."/>
        </authorList>
    </citation>
    <scope>NUCLEOTIDE SEQUENCE [LARGE SCALE GENOMIC DNA]</scope>
    <source>
        <strain evidence="2 3">AL19</strain>
    </source>
</reference>
<dbReference type="RefSeq" id="WP_282354693.1">
    <property type="nucleotide sequence ID" value="NZ_JASBQV010000004.1"/>
</dbReference>
<dbReference type="Pfam" id="PF09684">
    <property type="entry name" value="Tail_P2_I"/>
    <property type="match status" value="1"/>
</dbReference>
<comment type="caution">
    <text evidence="2">The sequence shown here is derived from an EMBL/GenBank/DDBJ whole genome shotgun (WGS) entry which is preliminary data.</text>
</comment>
<sequence length="327" mass="36496">MIDLHAFSLNDILPASIKNNEENRALAEAITLMLQHVFEDTSILDPRMPLAERLLDIVAKENHVDYYDETLSPDQKRQLIRNSWRIHRRKGTVAAIEEVVSILLDRAQVVEWFDYDGAPYFFKIEIDGPLRSEKDLPVVFRAVNANKRFSSRLEAIWFKRGEGIYYRVIYKNGKIHIHPVIAVRSGIQMPGRSTLVLSRAISSYKNGTGAVRISGSIFSGEKENPINVGRKNDTTLFVVEESLTGTASVPQVANELLNGFTGTAAREELEWQSVQQAGTASPPKTSYRTTNDGVQGDTLNRTQSTYQGGTSMLPFSGVTYTSKGENG</sequence>